<name>A0A645I7N1_9ZZZZ</name>
<keyword evidence="1" id="KW-0472">Membrane</keyword>
<comment type="caution">
    <text evidence="2">The sequence shown here is derived from an EMBL/GenBank/DDBJ whole genome shotgun (WGS) entry which is preliminary data.</text>
</comment>
<dbReference type="EMBL" id="VSSQ01108644">
    <property type="protein sequence ID" value="MPN47268.1"/>
    <property type="molecule type" value="Genomic_DNA"/>
</dbReference>
<dbReference type="AlphaFoldDB" id="A0A645I7N1"/>
<protein>
    <submittedName>
        <fullName evidence="2">Uncharacterized protein</fullName>
    </submittedName>
</protein>
<reference evidence="2" key="1">
    <citation type="submission" date="2019-08" db="EMBL/GenBank/DDBJ databases">
        <authorList>
            <person name="Kucharzyk K."/>
            <person name="Murdoch R.W."/>
            <person name="Higgins S."/>
            <person name="Loffler F."/>
        </authorList>
    </citation>
    <scope>NUCLEOTIDE SEQUENCE</scope>
</reference>
<feature type="transmembrane region" description="Helical" evidence="1">
    <location>
        <begin position="103"/>
        <end position="125"/>
    </location>
</feature>
<gene>
    <name evidence="2" type="ORF">SDC9_194870</name>
</gene>
<dbReference type="PROSITE" id="PS51257">
    <property type="entry name" value="PROKAR_LIPOPROTEIN"/>
    <property type="match status" value="1"/>
</dbReference>
<evidence type="ECO:0000313" key="2">
    <source>
        <dbReference type="EMBL" id="MPN47268.1"/>
    </source>
</evidence>
<keyword evidence="1" id="KW-1133">Transmembrane helix</keyword>
<evidence type="ECO:0000256" key="1">
    <source>
        <dbReference type="SAM" id="Phobius"/>
    </source>
</evidence>
<accession>A0A645I7N1</accession>
<organism evidence="2">
    <name type="scientific">bioreactor metagenome</name>
    <dbReference type="NCBI Taxonomy" id="1076179"/>
    <lineage>
        <taxon>unclassified sequences</taxon>
        <taxon>metagenomes</taxon>
        <taxon>ecological metagenomes</taxon>
    </lineage>
</organism>
<keyword evidence="1" id="KW-0812">Transmembrane</keyword>
<proteinExistence type="predicted"/>
<sequence>MRVKSLGVACLTASVTIAGSNVIRASTNSSIASSCRGILECCVSNLDFLTKRPFPGILSIRPTSSRIRKASLSELRLTFSSSISWRSGGRGSPWINCPEAMRFFNFSATCSYIFVDLFFVILLTLPKQLKTYSSSCSKVNHTR</sequence>